<evidence type="ECO:0000256" key="7">
    <source>
        <dbReference type="SAM" id="MobiDB-lite"/>
    </source>
</evidence>
<comment type="subcellular location">
    <subcellularLocation>
        <location evidence="1">Nucleus</location>
    </subcellularLocation>
</comment>
<accession>A0AAV2E202</accession>
<dbReference type="Proteomes" id="UP001497516">
    <property type="component" value="Chromosome 4"/>
</dbReference>
<dbReference type="InterPro" id="IPR044808">
    <property type="entry name" value="ERF_plant"/>
</dbReference>
<feature type="region of interest" description="Disordered" evidence="7">
    <location>
        <begin position="289"/>
        <end position="347"/>
    </location>
</feature>
<evidence type="ECO:0000256" key="6">
    <source>
        <dbReference type="ARBA" id="ARBA00024343"/>
    </source>
</evidence>
<sequence>MQPGRGYGNNNGSKRKLKEEEDDDYGGNGGELGVTPLMAEEVVKTTPRHNLMSTDREMDAMVSALTHVVASGGGADGSDQYRYENDGFGCFETPSAPLHQYRHEFQLSQQAAAQSSPSSFAAQGATFNAATSPSLPLPPPPAAPMMSSSTTTVVYEHTPSSGHQTPAEEGGSSGRKYRGVRRRPWGKWAAEIRDPFKAARVWLGTFDTAEAAARAYDEAALKFRGSKAKLNFPENVKLRRTINTSSSTVTTAAPHYAHNNMLNMNRGQPQPANYSQLVLGVGGYYDHRPMPSSYHQSSSQLSDQASNLDQLPMQQPYYPPLPELQQTSPWPATSSCNSGSQGDSPSG</sequence>
<reference evidence="9 10" key="1">
    <citation type="submission" date="2024-04" db="EMBL/GenBank/DDBJ databases">
        <authorList>
            <person name="Fracassetti M."/>
        </authorList>
    </citation>
    <scope>NUCLEOTIDE SEQUENCE [LARGE SCALE GENOMIC DNA]</scope>
</reference>
<dbReference type="PANTHER" id="PTHR31190:SF473">
    <property type="entry name" value="OS05G0437100 PROTEIN"/>
    <property type="match status" value="1"/>
</dbReference>
<dbReference type="SUPFAM" id="SSF54171">
    <property type="entry name" value="DNA-binding domain"/>
    <property type="match status" value="1"/>
</dbReference>
<dbReference type="CDD" id="cd00018">
    <property type="entry name" value="AP2"/>
    <property type="match status" value="1"/>
</dbReference>
<evidence type="ECO:0000256" key="4">
    <source>
        <dbReference type="ARBA" id="ARBA00023163"/>
    </source>
</evidence>
<dbReference type="GO" id="GO:0003700">
    <property type="term" value="F:DNA-binding transcription factor activity"/>
    <property type="evidence" value="ECO:0007669"/>
    <property type="project" value="InterPro"/>
</dbReference>
<evidence type="ECO:0000256" key="1">
    <source>
        <dbReference type="ARBA" id="ARBA00004123"/>
    </source>
</evidence>
<keyword evidence="4" id="KW-0804">Transcription</keyword>
<dbReference type="GO" id="GO:0005634">
    <property type="term" value="C:nucleus"/>
    <property type="evidence" value="ECO:0007669"/>
    <property type="project" value="UniProtKB-SubCell"/>
</dbReference>
<dbReference type="GO" id="GO:0009873">
    <property type="term" value="P:ethylene-activated signaling pathway"/>
    <property type="evidence" value="ECO:0007669"/>
    <property type="project" value="InterPro"/>
</dbReference>
<dbReference type="SMART" id="SM00380">
    <property type="entry name" value="AP2"/>
    <property type="match status" value="1"/>
</dbReference>
<dbReference type="FunFam" id="3.30.730.10:FF:000001">
    <property type="entry name" value="Ethylene-responsive transcription factor 2"/>
    <property type="match status" value="1"/>
</dbReference>
<protein>
    <recommendedName>
        <fullName evidence="8">AP2/ERF domain-containing protein</fullName>
    </recommendedName>
</protein>
<feature type="compositionally biased region" description="Polar residues" evidence="7">
    <location>
        <begin position="327"/>
        <end position="347"/>
    </location>
</feature>
<feature type="region of interest" description="Disordered" evidence="7">
    <location>
        <begin position="131"/>
        <end position="150"/>
    </location>
</feature>
<keyword evidence="2" id="KW-0805">Transcription regulation</keyword>
<dbReference type="GO" id="GO:0003677">
    <property type="term" value="F:DNA binding"/>
    <property type="evidence" value="ECO:0007669"/>
    <property type="project" value="UniProtKB-KW"/>
</dbReference>
<dbReference type="Gene3D" id="3.30.730.10">
    <property type="entry name" value="AP2/ERF domain"/>
    <property type="match status" value="1"/>
</dbReference>
<evidence type="ECO:0000256" key="5">
    <source>
        <dbReference type="ARBA" id="ARBA00023242"/>
    </source>
</evidence>
<feature type="compositionally biased region" description="Low complexity" evidence="7">
    <location>
        <begin position="292"/>
        <end position="316"/>
    </location>
</feature>
<evidence type="ECO:0000259" key="8">
    <source>
        <dbReference type="PROSITE" id="PS51032"/>
    </source>
</evidence>
<proteinExistence type="inferred from homology"/>
<evidence type="ECO:0000256" key="2">
    <source>
        <dbReference type="ARBA" id="ARBA00023015"/>
    </source>
</evidence>
<dbReference type="AlphaFoldDB" id="A0AAV2E202"/>
<keyword evidence="10" id="KW-1185">Reference proteome</keyword>
<dbReference type="EMBL" id="OZ034817">
    <property type="protein sequence ID" value="CAL1379966.1"/>
    <property type="molecule type" value="Genomic_DNA"/>
</dbReference>
<feature type="domain" description="AP2/ERF" evidence="8">
    <location>
        <begin position="176"/>
        <end position="233"/>
    </location>
</feature>
<dbReference type="PROSITE" id="PS51032">
    <property type="entry name" value="AP2_ERF"/>
    <property type="match status" value="1"/>
</dbReference>
<dbReference type="Pfam" id="PF00847">
    <property type="entry name" value="AP2"/>
    <property type="match status" value="1"/>
</dbReference>
<keyword evidence="5" id="KW-0539">Nucleus</keyword>
<evidence type="ECO:0000256" key="3">
    <source>
        <dbReference type="ARBA" id="ARBA00023125"/>
    </source>
</evidence>
<dbReference type="InterPro" id="IPR036955">
    <property type="entry name" value="AP2/ERF_dom_sf"/>
</dbReference>
<dbReference type="InterPro" id="IPR001471">
    <property type="entry name" value="AP2/ERF_dom"/>
</dbReference>
<dbReference type="PRINTS" id="PR00367">
    <property type="entry name" value="ETHRSPELEMNT"/>
</dbReference>
<feature type="region of interest" description="Disordered" evidence="7">
    <location>
        <begin position="156"/>
        <end position="179"/>
    </location>
</feature>
<dbReference type="PANTHER" id="PTHR31190">
    <property type="entry name" value="DNA-BINDING DOMAIN"/>
    <property type="match status" value="1"/>
</dbReference>
<comment type="similarity">
    <text evidence="6">Belongs to the AP2/ERF transcription factor family. ERF subfamily.</text>
</comment>
<evidence type="ECO:0000313" key="9">
    <source>
        <dbReference type="EMBL" id="CAL1379966.1"/>
    </source>
</evidence>
<organism evidence="9 10">
    <name type="scientific">Linum trigynum</name>
    <dbReference type="NCBI Taxonomy" id="586398"/>
    <lineage>
        <taxon>Eukaryota</taxon>
        <taxon>Viridiplantae</taxon>
        <taxon>Streptophyta</taxon>
        <taxon>Embryophyta</taxon>
        <taxon>Tracheophyta</taxon>
        <taxon>Spermatophyta</taxon>
        <taxon>Magnoliopsida</taxon>
        <taxon>eudicotyledons</taxon>
        <taxon>Gunneridae</taxon>
        <taxon>Pentapetalae</taxon>
        <taxon>rosids</taxon>
        <taxon>fabids</taxon>
        <taxon>Malpighiales</taxon>
        <taxon>Linaceae</taxon>
        <taxon>Linum</taxon>
    </lineage>
</organism>
<evidence type="ECO:0000313" key="10">
    <source>
        <dbReference type="Proteomes" id="UP001497516"/>
    </source>
</evidence>
<feature type="region of interest" description="Disordered" evidence="7">
    <location>
        <begin position="1"/>
        <end position="37"/>
    </location>
</feature>
<dbReference type="InterPro" id="IPR016177">
    <property type="entry name" value="DNA-bd_dom_sf"/>
</dbReference>
<name>A0AAV2E202_9ROSI</name>
<keyword evidence="3" id="KW-0238">DNA-binding</keyword>
<gene>
    <name evidence="9" type="ORF">LTRI10_LOCUS21451</name>
</gene>